<name>A0AAQ3TQ14_PASNO</name>
<gene>
    <name evidence="1" type="ORF">U9M48_024059</name>
</gene>
<accession>A0AAQ3TQ14</accession>
<keyword evidence="2" id="KW-1185">Reference proteome</keyword>
<dbReference type="InterPro" id="IPR052035">
    <property type="entry name" value="ZnF_BED_domain_contain"/>
</dbReference>
<organism evidence="1 2">
    <name type="scientific">Paspalum notatum var. saurae</name>
    <dbReference type="NCBI Taxonomy" id="547442"/>
    <lineage>
        <taxon>Eukaryota</taxon>
        <taxon>Viridiplantae</taxon>
        <taxon>Streptophyta</taxon>
        <taxon>Embryophyta</taxon>
        <taxon>Tracheophyta</taxon>
        <taxon>Spermatophyta</taxon>
        <taxon>Magnoliopsida</taxon>
        <taxon>Liliopsida</taxon>
        <taxon>Poales</taxon>
        <taxon>Poaceae</taxon>
        <taxon>PACMAD clade</taxon>
        <taxon>Panicoideae</taxon>
        <taxon>Andropogonodae</taxon>
        <taxon>Paspaleae</taxon>
        <taxon>Paspalinae</taxon>
        <taxon>Paspalum</taxon>
    </lineage>
</organism>
<dbReference type="SUPFAM" id="SSF53098">
    <property type="entry name" value="Ribonuclease H-like"/>
    <property type="match status" value="1"/>
</dbReference>
<reference evidence="1 2" key="1">
    <citation type="submission" date="2024-02" db="EMBL/GenBank/DDBJ databases">
        <title>High-quality chromosome-scale genome assembly of Pensacola bahiagrass (Paspalum notatum Flugge var. saurae).</title>
        <authorList>
            <person name="Vega J.M."/>
            <person name="Podio M."/>
            <person name="Orjuela J."/>
            <person name="Siena L.A."/>
            <person name="Pessino S.C."/>
            <person name="Combes M.C."/>
            <person name="Mariac C."/>
            <person name="Albertini E."/>
            <person name="Pupilli F."/>
            <person name="Ortiz J.P.A."/>
            <person name="Leblanc O."/>
        </authorList>
    </citation>
    <scope>NUCLEOTIDE SEQUENCE [LARGE SCALE GENOMIC DNA]</scope>
    <source>
        <strain evidence="1">R1</strain>
        <tissue evidence="1">Leaf</tissue>
    </source>
</reference>
<dbReference type="PANTHER" id="PTHR46481">
    <property type="entry name" value="ZINC FINGER BED DOMAIN-CONTAINING PROTEIN 4"/>
    <property type="match status" value="1"/>
</dbReference>
<evidence type="ECO:0000313" key="2">
    <source>
        <dbReference type="Proteomes" id="UP001341281"/>
    </source>
</evidence>
<dbReference type="PANTHER" id="PTHR46481:SF6">
    <property type="entry name" value="ZINC FINGER BED DOMAIN-CONTAINING PROTEIN RICESLEEPER 2-LIKE"/>
    <property type="match status" value="1"/>
</dbReference>
<dbReference type="EMBL" id="CP144749">
    <property type="protein sequence ID" value="WVZ76057.1"/>
    <property type="molecule type" value="Genomic_DNA"/>
</dbReference>
<sequence>MQCRVLNFIELDPPHTGAVIAQAVFDCLVEWKIEDKIMTITLDNANNNDIACCFVVNLVVQDGLLPVDPLISKLRNIVKYFKKSPSRLHKFMDP</sequence>
<dbReference type="InterPro" id="IPR012337">
    <property type="entry name" value="RNaseH-like_sf"/>
</dbReference>
<dbReference type="Proteomes" id="UP001341281">
    <property type="component" value="Chromosome 05"/>
</dbReference>
<evidence type="ECO:0000313" key="1">
    <source>
        <dbReference type="EMBL" id="WVZ76057.1"/>
    </source>
</evidence>
<protein>
    <submittedName>
        <fullName evidence="1">Uncharacterized protein</fullName>
    </submittedName>
</protein>
<dbReference type="AlphaFoldDB" id="A0AAQ3TQ14"/>
<proteinExistence type="predicted"/>